<comment type="catalytic activity">
    <reaction evidence="4">
        <text>apo-[citrate lyase ACP] + 2'-(5''-triphospho-alpha-D-ribosyl)-3'-dephospho-CoA = holo-[citrate lyase ACP] + diphosphate</text>
        <dbReference type="Rhea" id="RHEA:16333"/>
        <dbReference type="Rhea" id="RHEA-COMP:10157"/>
        <dbReference type="Rhea" id="RHEA-COMP:10158"/>
        <dbReference type="ChEBI" id="CHEBI:29999"/>
        <dbReference type="ChEBI" id="CHEBI:33019"/>
        <dbReference type="ChEBI" id="CHEBI:61378"/>
        <dbReference type="ChEBI" id="CHEBI:82683"/>
        <dbReference type="EC" id="2.7.7.61"/>
    </reaction>
</comment>
<dbReference type="InterPro" id="IPR005551">
    <property type="entry name" value="CitX"/>
</dbReference>
<keyword evidence="2 5" id="KW-0808">Transferase</keyword>
<dbReference type="GO" id="GO:0050519">
    <property type="term" value="F:holo-citrate lyase synthase activity"/>
    <property type="evidence" value="ECO:0007669"/>
    <property type="project" value="UniProtKB-EC"/>
</dbReference>
<evidence type="ECO:0000256" key="1">
    <source>
        <dbReference type="ARBA" id="ARBA00012524"/>
    </source>
</evidence>
<organism evidence="5 6">
    <name type="scientific">Erysipelothrix piscisicarius</name>
    <dbReference type="NCBI Taxonomy" id="2485784"/>
    <lineage>
        <taxon>Bacteria</taxon>
        <taxon>Bacillati</taxon>
        <taxon>Bacillota</taxon>
        <taxon>Erysipelotrichia</taxon>
        <taxon>Erysipelotrichales</taxon>
        <taxon>Erysipelotrichaceae</taxon>
        <taxon>Erysipelothrix</taxon>
    </lineage>
</organism>
<sequence>MNEVSLEAMLTAREKRAQTIQALKQQFPNQTIISFKLNIPGPIKSTPDYQWAFKQGLIELDQIATCYECQLNNHTGPEAYYMSHLGPDSVKKSMVMIEDTHPLGRLFDLDVDGKSRKDLGLQPRKCLICDDDAHACSRSRKHTLEPVVETINLRIKHAMKNQ</sequence>
<dbReference type="GO" id="GO:0016829">
    <property type="term" value="F:lyase activity"/>
    <property type="evidence" value="ECO:0007669"/>
    <property type="project" value="UniProtKB-KW"/>
</dbReference>
<dbReference type="NCBIfam" id="TIGR03124">
    <property type="entry name" value="citrate_citX"/>
    <property type="match status" value="1"/>
</dbReference>
<evidence type="ECO:0000313" key="6">
    <source>
        <dbReference type="Proteomes" id="UP000278804"/>
    </source>
</evidence>
<dbReference type="RefSeq" id="WP_125164588.1">
    <property type="nucleotide sequence ID" value="NZ_CP034234.1"/>
</dbReference>
<keyword evidence="5" id="KW-0456">Lyase</keyword>
<evidence type="ECO:0000256" key="4">
    <source>
        <dbReference type="ARBA" id="ARBA00048574"/>
    </source>
</evidence>
<accession>A0A3S8RN59</accession>
<reference evidence="5 6" key="1">
    <citation type="journal article" date="2020" name="Int. J. Syst. Evol. Microbiol.">
        <title>Description of Erysipelothrix piscisicarius sp. nov., an emergent fish pathogen, and assessment of virulence using a tiger barb (Puntigrus tetrazona) infection model.</title>
        <authorList>
            <person name="Pomaranski E.K."/>
            <person name="Griffin M.J."/>
            <person name="Camus A.C."/>
            <person name="Armwood A.R."/>
            <person name="Shelley J."/>
            <person name="Waldbieser G.C."/>
            <person name="LaFrentz B.R."/>
            <person name="Garcia J.C."/>
            <person name="Yanong R."/>
            <person name="Soto E."/>
        </authorList>
    </citation>
    <scope>NUCLEOTIDE SEQUENCE [LARGE SCALE GENOMIC DNA]</scope>
    <source>
        <strain evidence="5 6">15TAL0474</strain>
    </source>
</reference>
<protein>
    <recommendedName>
        <fullName evidence="1">citrate lyase holo-[acyl-carrier protein] synthase</fullName>
        <ecNumber evidence="1">2.7.7.61</ecNumber>
    </recommendedName>
</protein>
<evidence type="ECO:0000256" key="2">
    <source>
        <dbReference type="ARBA" id="ARBA00022679"/>
    </source>
</evidence>
<dbReference type="GO" id="GO:0051191">
    <property type="term" value="P:prosthetic group biosynthetic process"/>
    <property type="evidence" value="ECO:0007669"/>
    <property type="project" value="InterPro"/>
</dbReference>
<dbReference type="KEGG" id="eri:EEI45_06390"/>
<gene>
    <name evidence="5" type="primary">citX</name>
    <name evidence="5" type="ORF">EEI45_06390</name>
</gene>
<keyword evidence="6" id="KW-1185">Reference proteome</keyword>
<evidence type="ECO:0000313" key="5">
    <source>
        <dbReference type="EMBL" id="AZK44415.1"/>
    </source>
</evidence>
<keyword evidence="3 5" id="KW-0548">Nucleotidyltransferase</keyword>
<proteinExistence type="predicted"/>
<name>A0A3S8RN59_9FIRM</name>
<dbReference type="Pfam" id="PF03802">
    <property type="entry name" value="CitX"/>
    <property type="match status" value="1"/>
</dbReference>
<dbReference type="AlphaFoldDB" id="A0A3S8RN59"/>
<dbReference type="EMBL" id="CP034234">
    <property type="protein sequence ID" value="AZK44415.1"/>
    <property type="molecule type" value="Genomic_DNA"/>
</dbReference>
<evidence type="ECO:0000256" key="3">
    <source>
        <dbReference type="ARBA" id="ARBA00022695"/>
    </source>
</evidence>
<dbReference type="EC" id="2.7.7.61" evidence="1"/>
<dbReference type="Proteomes" id="UP000278804">
    <property type="component" value="Chromosome"/>
</dbReference>